<feature type="site" description="Interaction with substrate tRNA" evidence="10">
    <location>
        <position position="120"/>
    </location>
</feature>
<evidence type="ECO:0000256" key="2">
    <source>
        <dbReference type="ARBA" id="ARBA00003213"/>
    </source>
</evidence>
<reference evidence="14 15" key="1">
    <citation type="submission" date="2020-08" db="EMBL/GenBank/DDBJ databases">
        <title>Genomic Encyclopedia of Type Strains, Phase IV (KMG-IV): sequencing the most valuable type-strain genomes for metagenomic binning, comparative biology and taxonomic classification.</title>
        <authorList>
            <person name="Goeker M."/>
        </authorList>
    </citation>
    <scope>NUCLEOTIDE SEQUENCE [LARGE SCALE GENOMIC DNA]</scope>
    <source>
        <strain evidence="14 15">DSM 27057</strain>
    </source>
</reference>
<dbReference type="InterPro" id="IPR018022">
    <property type="entry name" value="IPT"/>
</dbReference>
<evidence type="ECO:0000313" key="15">
    <source>
        <dbReference type="Proteomes" id="UP000548867"/>
    </source>
</evidence>
<comment type="caution">
    <text evidence="10">Lacks conserved residue(s) required for the propagation of feature annotation.</text>
</comment>
<evidence type="ECO:0000256" key="5">
    <source>
        <dbReference type="ARBA" id="ARBA00022694"/>
    </source>
</evidence>
<evidence type="ECO:0000256" key="13">
    <source>
        <dbReference type="RuleBase" id="RU003785"/>
    </source>
</evidence>
<dbReference type="EMBL" id="JACIDX010000005">
    <property type="protein sequence ID" value="MBB3954758.1"/>
    <property type="molecule type" value="Genomic_DNA"/>
</dbReference>
<dbReference type="EC" id="2.5.1.75" evidence="10"/>
<dbReference type="Proteomes" id="UP000548867">
    <property type="component" value="Unassembled WGS sequence"/>
</dbReference>
<evidence type="ECO:0000256" key="11">
    <source>
        <dbReference type="RuleBase" id="RU003783"/>
    </source>
</evidence>
<dbReference type="Gene3D" id="3.40.50.300">
    <property type="entry name" value="P-loop containing nucleotide triphosphate hydrolases"/>
    <property type="match status" value="1"/>
</dbReference>
<gene>
    <name evidence="10" type="primary">miaA</name>
    <name evidence="14" type="ORF">GGR38_001697</name>
</gene>
<keyword evidence="7 10" id="KW-0067">ATP-binding</keyword>
<dbReference type="GO" id="GO:0052381">
    <property type="term" value="F:tRNA dimethylallyltransferase activity"/>
    <property type="evidence" value="ECO:0007669"/>
    <property type="project" value="UniProtKB-UniRule"/>
</dbReference>
<feature type="binding site" evidence="10">
    <location>
        <begin position="24"/>
        <end position="31"/>
    </location>
    <ligand>
        <name>ATP</name>
        <dbReference type="ChEBI" id="CHEBI:30616"/>
    </ligand>
</feature>
<dbReference type="PANTHER" id="PTHR11088">
    <property type="entry name" value="TRNA DIMETHYLALLYLTRANSFERASE"/>
    <property type="match status" value="1"/>
</dbReference>
<evidence type="ECO:0000256" key="1">
    <source>
        <dbReference type="ARBA" id="ARBA00001946"/>
    </source>
</evidence>
<evidence type="ECO:0000256" key="7">
    <source>
        <dbReference type="ARBA" id="ARBA00022840"/>
    </source>
</evidence>
<dbReference type="RefSeq" id="WP_183624475.1">
    <property type="nucleotide sequence ID" value="NZ_JACIDX010000005.1"/>
</dbReference>
<evidence type="ECO:0000256" key="9">
    <source>
        <dbReference type="ARBA" id="ARBA00049563"/>
    </source>
</evidence>
<dbReference type="SUPFAM" id="SSF52540">
    <property type="entry name" value="P-loop containing nucleoside triphosphate hydrolases"/>
    <property type="match status" value="1"/>
</dbReference>
<dbReference type="Gene3D" id="1.10.20.140">
    <property type="match status" value="1"/>
</dbReference>
<comment type="cofactor">
    <cofactor evidence="1 10">
        <name>Mg(2+)</name>
        <dbReference type="ChEBI" id="CHEBI:18420"/>
    </cofactor>
</comment>
<accession>A0A7W6CI29</accession>
<dbReference type="HAMAP" id="MF_00185">
    <property type="entry name" value="IPP_trans"/>
    <property type="match status" value="1"/>
</dbReference>
<keyword evidence="15" id="KW-1185">Reference proteome</keyword>
<comment type="function">
    <text evidence="2 10 12">Catalyzes the transfer of a dimethylallyl group onto the adenine at position 37 in tRNAs that read codons beginning with uridine, leading to the formation of N6-(dimethylallyl)adenosine (i(6)A).</text>
</comment>
<feature type="binding site" evidence="10">
    <location>
        <begin position="26"/>
        <end position="31"/>
    </location>
    <ligand>
        <name>substrate</name>
    </ligand>
</feature>
<dbReference type="InterPro" id="IPR027417">
    <property type="entry name" value="P-loop_NTPase"/>
</dbReference>
<evidence type="ECO:0000256" key="10">
    <source>
        <dbReference type="HAMAP-Rule" id="MF_00185"/>
    </source>
</evidence>
<keyword evidence="5 10" id="KW-0819">tRNA processing</keyword>
<proteinExistence type="inferred from homology"/>
<name>A0A7W6CI29_9SPHN</name>
<keyword evidence="8 10" id="KW-0460">Magnesium</keyword>
<dbReference type="AlphaFoldDB" id="A0A7W6CI29"/>
<evidence type="ECO:0000256" key="8">
    <source>
        <dbReference type="ARBA" id="ARBA00022842"/>
    </source>
</evidence>
<evidence type="ECO:0000256" key="6">
    <source>
        <dbReference type="ARBA" id="ARBA00022741"/>
    </source>
</evidence>
<dbReference type="InterPro" id="IPR039657">
    <property type="entry name" value="Dimethylallyltransferase"/>
</dbReference>
<feature type="site" description="Interaction with substrate tRNA" evidence="10">
    <location>
        <position position="142"/>
    </location>
</feature>
<keyword evidence="6 10" id="KW-0547">Nucleotide-binding</keyword>
<evidence type="ECO:0000313" key="14">
    <source>
        <dbReference type="EMBL" id="MBB3954758.1"/>
    </source>
</evidence>
<keyword evidence="4 10" id="KW-0808">Transferase</keyword>
<comment type="catalytic activity">
    <reaction evidence="9 10 11">
        <text>adenosine(37) in tRNA + dimethylallyl diphosphate = N(6)-dimethylallyladenosine(37) in tRNA + diphosphate</text>
        <dbReference type="Rhea" id="RHEA:26482"/>
        <dbReference type="Rhea" id="RHEA-COMP:10162"/>
        <dbReference type="Rhea" id="RHEA-COMP:10375"/>
        <dbReference type="ChEBI" id="CHEBI:33019"/>
        <dbReference type="ChEBI" id="CHEBI:57623"/>
        <dbReference type="ChEBI" id="CHEBI:74411"/>
        <dbReference type="ChEBI" id="CHEBI:74415"/>
        <dbReference type="EC" id="2.5.1.75"/>
    </reaction>
</comment>
<evidence type="ECO:0000256" key="4">
    <source>
        <dbReference type="ARBA" id="ARBA00022679"/>
    </source>
</evidence>
<organism evidence="14 15">
    <name type="scientific">Novosphingobium sediminicola</name>
    <dbReference type="NCBI Taxonomy" id="563162"/>
    <lineage>
        <taxon>Bacteria</taxon>
        <taxon>Pseudomonadati</taxon>
        <taxon>Pseudomonadota</taxon>
        <taxon>Alphaproteobacteria</taxon>
        <taxon>Sphingomonadales</taxon>
        <taxon>Sphingomonadaceae</taxon>
        <taxon>Novosphingobium</taxon>
    </lineage>
</organism>
<sequence>MSTEISLHSSTGPSARPLVGLIAGPTASGKSDIALSLARALESSGRRAVIVNADSAQLYSDLPVLSAAPSAQEQAEVPHRLYGAWDGAQSCSAADWAARARGEIAAAHDAGITPILVGGTGLYLRTLLYGIAPVPDIAPDVREAVRAMPVDLAYEELARLDPERAAALHANDTTRVHRALEVVRSTGQTLAHWQQRLEGGIGETIRLAPLILLPDRDWLYERCDRRFGLMVDQGALAEVEALIARGLDPALPVMRAIGVSSLAAHLRGDMTLAEAIADGAQATRQYAKRQYTWFRHQPPADWPRAGDTNVSLKSHFDILFRH</sequence>
<dbReference type="NCBIfam" id="TIGR00174">
    <property type="entry name" value="miaA"/>
    <property type="match status" value="1"/>
</dbReference>
<dbReference type="GO" id="GO:0005524">
    <property type="term" value="F:ATP binding"/>
    <property type="evidence" value="ECO:0007669"/>
    <property type="project" value="UniProtKB-UniRule"/>
</dbReference>
<comment type="caution">
    <text evidence="14">The sequence shown here is derived from an EMBL/GenBank/DDBJ whole genome shotgun (WGS) entry which is preliminary data.</text>
</comment>
<feature type="region of interest" description="Interaction with substrate tRNA" evidence="10">
    <location>
        <begin position="54"/>
        <end position="57"/>
    </location>
</feature>
<comment type="subunit">
    <text evidence="10">Monomer.</text>
</comment>
<dbReference type="PANTHER" id="PTHR11088:SF60">
    <property type="entry name" value="TRNA DIMETHYLALLYLTRANSFERASE"/>
    <property type="match status" value="1"/>
</dbReference>
<comment type="similarity">
    <text evidence="3 10 13">Belongs to the IPP transferase family.</text>
</comment>
<protein>
    <recommendedName>
        <fullName evidence="10">tRNA dimethylallyltransferase</fullName>
        <ecNumber evidence="10">2.5.1.75</ecNumber>
    </recommendedName>
    <alternativeName>
        <fullName evidence="10">Dimethylallyl diphosphate:tRNA dimethylallyltransferase</fullName>
        <shortName evidence="10">DMAPP:tRNA dimethylallyltransferase</shortName>
        <shortName evidence="10">DMATase</shortName>
    </alternativeName>
    <alternativeName>
        <fullName evidence="10">Isopentenyl-diphosphate:tRNA isopentenyltransferase</fullName>
        <shortName evidence="10">IPP transferase</shortName>
        <shortName evidence="10">IPPT</shortName>
        <shortName evidence="10">IPTase</shortName>
    </alternativeName>
</protein>
<evidence type="ECO:0000256" key="3">
    <source>
        <dbReference type="ARBA" id="ARBA00005842"/>
    </source>
</evidence>
<dbReference type="Pfam" id="PF01715">
    <property type="entry name" value="IPPT"/>
    <property type="match status" value="1"/>
</dbReference>
<evidence type="ECO:0000256" key="12">
    <source>
        <dbReference type="RuleBase" id="RU003784"/>
    </source>
</evidence>
<dbReference type="GO" id="GO:0006400">
    <property type="term" value="P:tRNA modification"/>
    <property type="evidence" value="ECO:0007669"/>
    <property type="project" value="TreeGrafter"/>
</dbReference>